<dbReference type="VEuPathDB" id="FungiDB:ACJ73_01840"/>
<dbReference type="AlphaFoldDB" id="A0A1J9RDX5"/>
<sequence length="88" mass="9943">MGNRDSVTTGVSPFFMMHGYNVPPIEFEQEPIETTNPRSPLQQAENMIAKLKDAVQWAQASMAMAQQEQEKQANKHRNPAPQFKIGDK</sequence>
<organism evidence="2 3">
    <name type="scientific">Blastomyces percursus</name>
    <dbReference type="NCBI Taxonomy" id="1658174"/>
    <lineage>
        <taxon>Eukaryota</taxon>
        <taxon>Fungi</taxon>
        <taxon>Dikarya</taxon>
        <taxon>Ascomycota</taxon>
        <taxon>Pezizomycotina</taxon>
        <taxon>Eurotiomycetes</taxon>
        <taxon>Eurotiomycetidae</taxon>
        <taxon>Onygenales</taxon>
        <taxon>Ajellomycetaceae</taxon>
        <taxon>Blastomyces</taxon>
    </lineage>
</organism>
<dbReference type="OrthoDB" id="10540679at2759"/>
<evidence type="ECO:0000313" key="3">
    <source>
        <dbReference type="Proteomes" id="UP000242791"/>
    </source>
</evidence>
<proteinExistence type="predicted"/>
<feature type="non-terminal residue" evidence="2">
    <location>
        <position position="88"/>
    </location>
</feature>
<protein>
    <submittedName>
        <fullName evidence="2">Uncharacterized protein</fullName>
    </submittedName>
</protein>
<evidence type="ECO:0000256" key="1">
    <source>
        <dbReference type="SAM" id="MobiDB-lite"/>
    </source>
</evidence>
<comment type="caution">
    <text evidence="2">The sequence shown here is derived from an EMBL/GenBank/DDBJ whole genome shotgun (WGS) entry which is preliminary data.</text>
</comment>
<feature type="region of interest" description="Disordered" evidence="1">
    <location>
        <begin position="62"/>
        <end position="88"/>
    </location>
</feature>
<dbReference type="EMBL" id="LGTZ01000178">
    <property type="protein sequence ID" value="OJD26783.1"/>
    <property type="molecule type" value="Genomic_DNA"/>
</dbReference>
<reference evidence="2 3" key="1">
    <citation type="submission" date="2015-08" db="EMBL/GenBank/DDBJ databases">
        <title>Emmonsia species relationships and genome sequence.</title>
        <authorList>
            <person name="Cuomo C.A."/>
            <person name="Schwartz I.S."/>
            <person name="Kenyon C."/>
            <person name="De Hoog G.S."/>
            <person name="Govender N.P."/>
            <person name="Botha A."/>
            <person name="Moreno L."/>
            <person name="De Vries M."/>
            <person name="Munoz J.F."/>
            <person name="Stielow J.B."/>
        </authorList>
    </citation>
    <scope>NUCLEOTIDE SEQUENCE [LARGE SCALE GENOMIC DNA]</scope>
    <source>
        <strain evidence="2 3">EI222</strain>
    </source>
</reference>
<name>A0A1J9RDX5_9EURO</name>
<keyword evidence="3" id="KW-1185">Reference proteome</keyword>
<gene>
    <name evidence="2" type="ORF">ACJ73_01840</name>
</gene>
<dbReference type="Proteomes" id="UP000242791">
    <property type="component" value="Unassembled WGS sequence"/>
</dbReference>
<accession>A0A1J9RDX5</accession>
<evidence type="ECO:0000313" key="2">
    <source>
        <dbReference type="EMBL" id="OJD26783.1"/>
    </source>
</evidence>